<dbReference type="Proteomes" id="UP000310200">
    <property type="component" value="Unassembled WGS sequence"/>
</dbReference>
<accession>A0A4S2KPV8</accession>
<evidence type="ECO:0000313" key="3">
    <source>
        <dbReference type="Proteomes" id="UP000310200"/>
    </source>
</evidence>
<gene>
    <name evidence="2" type="ORF">DBV15_08730</name>
</gene>
<keyword evidence="3" id="KW-1185">Reference proteome</keyword>
<comment type="caution">
    <text evidence="2">The sequence shown here is derived from an EMBL/GenBank/DDBJ whole genome shotgun (WGS) entry which is preliminary data.</text>
</comment>
<dbReference type="EMBL" id="QBLH01001448">
    <property type="protein sequence ID" value="TGZ51863.1"/>
    <property type="molecule type" value="Genomic_DNA"/>
</dbReference>
<protein>
    <submittedName>
        <fullName evidence="2">Uncharacterized protein</fullName>
    </submittedName>
</protein>
<sequence>MYDSIYRQSLVKKRRDPSLTRLEEADGVSPASELEAPSVSPPRVSNQPV</sequence>
<dbReference type="AlphaFoldDB" id="A0A4S2KPV8"/>
<reference evidence="2 3" key="1">
    <citation type="journal article" date="2019" name="Philos. Trans. R. Soc. Lond., B, Biol. Sci.">
        <title>Ant behaviour and brain gene expression of defending hosts depend on the ecological success of the intruding social parasite.</title>
        <authorList>
            <person name="Kaur R."/>
            <person name="Stoldt M."/>
            <person name="Jongepier E."/>
            <person name="Feldmeyer B."/>
            <person name="Menzel F."/>
            <person name="Bornberg-Bauer E."/>
            <person name="Foitzik S."/>
        </authorList>
    </citation>
    <scope>NUCLEOTIDE SEQUENCE [LARGE SCALE GENOMIC DNA]</scope>
    <source>
        <tissue evidence="2">Whole body</tissue>
    </source>
</reference>
<name>A0A4S2KPV8_9HYME</name>
<organism evidence="2 3">
    <name type="scientific">Temnothorax longispinosus</name>
    <dbReference type="NCBI Taxonomy" id="300112"/>
    <lineage>
        <taxon>Eukaryota</taxon>
        <taxon>Metazoa</taxon>
        <taxon>Ecdysozoa</taxon>
        <taxon>Arthropoda</taxon>
        <taxon>Hexapoda</taxon>
        <taxon>Insecta</taxon>
        <taxon>Pterygota</taxon>
        <taxon>Neoptera</taxon>
        <taxon>Endopterygota</taxon>
        <taxon>Hymenoptera</taxon>
        <taxon>Apocrita</taxon>
        <taxon>Aculeata</taxon>
        <taxon>Formicoidea</taxon>
        <taxon>Formicidae</taxon>
        <taxon>Myrmicinae</taxon>
        <taxon>Temnothorax</taxon>
    </lineage>
</organism>
<evidence type="ECO:0000256" key="1">
    <source>
        <dbReference type="SAM" id="MobiDB-lite"/>
    </source>
</evidence>
<evidence type="ECO:0000313" key="2">
    <source>
        <dbReference type="EMBL" id="TGZ51863.1"/>
    </source>
</evidence>
<proteinExistence type="predicted"/>
<feature type="region of interest" description="Disordered" evidence="1">
    <location>
        <begin position="1"/>
        <end position="49"/>
    </location>
</feature>